<dbReference type="EMBL" id="RAQO01000008">
    <property type="protein sequence ID" value="RKF15789.1"/>
    <property type="molecule type" value="Genomic_DNA"/>
</dbReference>
<dbReference type="Proteomes" id="UP000286482">
    <property type="component" value="Unassembled WGS sequence"/>
</dbReference>
<dbReference type="OrthoDB" id="8595084at2"/>
<evidence type="ECO:0000313" key="1">
    <source>
        <dbReference type="EMBL" id="RKF15789.1"/>
    </source>
</evidence>
<organism evidence="1 2">
    <name type="scientific">Alginatibacterium sediminis</name>
    <dbReference type="NCBI Taxonomy" id="2164068"/>
    <lineage>
        <taxon>Bacteria</taxon>
        <taxon>Pseudomonadati</taxon>
        <taxon>Pseudomonadota</taxon>
        <taxon>Gammaproteobacteria</taxon>
        <taxon>Alteromonadales</taxon>
        <taxon>Alteromonadaceae</taxon>
        <taxon>Alginatibacterium</taxon>
    </lineage>
</organism>
<proteinExistence type="predicted"/>
<reference evidence="1 2" key="1">
    <citation type="submission" date="2018-09" db="EMBL/GenBank/DDBJ databases">
        <authorList>
            <person name="Wang Z."/>
        </authorList>
    </citation>
    <scope>NUCLEOTIDE SEQUENCE [LARGE SCALE GENOMIC DNA]</scope>
    <source>
        <strain evidence="1 2">ALS 81</strain>
    </source>
</reference>
<evidence type="ECO:0000313" key="2">
    <source>
        <dbReference type="Proteomes" id="UP000286482"/>
    </source>
</evidence>
<gene>
    <name evidence="1" type="ORF">DBZ36_15555</name>
</gene>
<dbReference type="AlphaFoldDB" id="A0A420E8G7"/>
<dbReference type="RefSeq" id="WP_120355875.1">
    <property type="nucleotide sequence ID" value="NZ_RAQO01000008.1"/>
</dbReference>
<protein>
    <submittedName>
        <fullName evidence="1">Uncharacterized protein</fullName>
    </submittedName>
</protein>
<comment type="caution">
    <text evidence="1">The sequence shown here is derived from an EMBL/GenBank/DDBJ whole genome shotgun (WGS) entry which is preliminary data.</text>
</comment>
<sequence length="78" mass="8748">MEASTFLKEKERLLAEGFEVDVEPILATNIEQAMEKYRSGFLNDVDEYRNSDVAAGLFTFITETIKSLRQGLKGSPST</sequence>
<name>A0A420E8G7_9ALTE</name>
<keyword evidence="2" id="KW-1185">Reference proteome</keyword>
<accession>A0A420E8G7</accession>